<reference evidence="1 2" key="1">
    <citation type="journal article" date="2012" name="Science">
        <title>The Paleozoic origin of enzymatic lignin decomposition reconstructed from 31 fungal genomes.</title>
        <authorList>
            <person name="Floudas D."/>
            <person name="Binder M."/>
            <person name="Riley R."/>
            <person name="Barry K."/>
            <person name="Blanchette R.A."/>
            <person name="Henrissat B."/>
            <person name="Martinez A.T."/>
            <person name="Otillar R."/>
            <person name="Spatafora J.W."/>
            <person name="Yadav J.S."/>
            <person name="Aerts A."/>
            <person name="Benoit I."/>
            <person name="Boyd A."/>
            <person name="Carlson A."/>
            <person name="Copeland A."/>
            <person name="Coutinho P.M."/>
            <person name="de Vries R.P."/>
            <person name="Ferreira P."/>
            <person name="Findley K."/>
            <person name="Foster B."/>
            <person name="Gaskell J."/>
            <person name="Glotzer D."/>
            <person name="Gorecki P."/>
            <person name="Heitman J."/>
            <person name="Hesse C."/>
            <person name="Hori C."/>
            <person name="Igarashi K."/>
            <person name="Jurgens J.A."/>
            <person name="Kallen N."/>
            <person name="Kersten P."/>
            <person name="Kohler A."/>
            <person name="Kuees U."/>
            <person name="Kumar T.K.A."/>
            <person name="Kuo A."/>
            <person name="LaButti K."/>
            <person name="Larrondo L.F."/>
            <person name="Lindquist E."/>
            <person name="Ling A."/>
            <person name="Lombard V."/>
            <person name="Lucas S."/>
            <person name="Lundell T."/>
            <person name="Martin R."/>
            <person name="McLaughlin D.J."/>
            <person name="Morgenstern I."/>
            <person name="Morin E."/>
            <person name="Murat C."/>
            <person name="Nagy L.G."/>
            <person name="Nolan M."/>
            <person name="Ohm R.A."/>
            <person name="Patyshakuliyeva A."/>
            <person name="Rokas A."/>
            <person name="Ruiz-Duenas F.J."/>
            <person name="Sabat G."/>
            <person name="Salamov A."/>
            <person name="Samejima M."/>
            <person name="Schmutz J."/>
            <person name="Slot J.C."/>
            <person name="St John F."/>
            <person name="Stenlid J."/>
            <person name="Sun H."/>
            <person name="Sun S."/>
            <person name="Syed K."/>
            <person name="Tsang A."/>
            <person name="Wiebenga A."/>
            <person name="Young D."/>
            <person name="Pisabarro A."/>
            <person name="Eastwood D.C."/>
            <person name="Martin F."/>
            <person name="Cullen D."/>
            <person name="Grigoriev I.V."/>
            <person name="Hibbett D.S."/>
        </authorList>
    </citation>
    <scope>NUCLEOTIDE SEQUENCE [LARGE SCALE GENOMIC DNA]</scope>
    <source>
        <strain evidence="1 2">MD-104</strain>
    </source>
</reference>
<accession>A0A2H3JIS3</accession>
<dbReference type="STRING" id="742152.A0A2H3JIS3"/>
<dbReference type="AlphaFoldDB" id="A0A2H3JIS3"/>
<name>A0A2H3JIS3_WOLCO</name>
<evidence type="ECO:0000313" key="1">
    <source>
        <dbReference type="EMBL" id="PCH35897.1"/>
    </source>
</evidence>
<dbReference type="Proteomes" id="UP000218811">
    <property type="component" value="Unassembled WGS sequence"/>
</dbReference>
<protein>
    <submittedName>
        <fullName evidence="1">Uncharacterized protein</fullName>
    </submittedName>
</protein>
<proteinExistence type="predicted"/>
<dbReference type="OrthoDB" id="630188at2759"/>
<sequence>MYPPVMLDSFQCEYAVAYAAVYRLHQGYHFSLPCLLFPHLYLDPSSPLLPTLSIQRAVVQHRRHAARDLPPGGPASRRGGVRGAVCGAVHDKQSRDERKRSSSAGAGELRPLFSEEMFQSFSPSFYVRELLLVPASLRYGKPVVSTGGHCTTTLLSGPTDASLPANGAENVIVFCGCAALMGMRAVQVQKLLNGRRVDGLPMELVQLGEHQGDEPGVRGGRWLEGVTRAMCADEDRPCRVCSHRCGSRISTILRFSAHMWGHFASDRLHIVTGAGVLEGWTHYIWQFVSCSLPGCIR</sequence>
<keyword evidence="2" id="KW-1185">Reference proteome</keyword>
<organism evidence="1 2">
    <name type="scientific">Wolfiporia cocos (strain MD-104)</name>
    <name type="common">Brown rot fungus</name>
    <dbReference type="NCBI Taxonomy" id="742152"/>
    <lineage>
        <taxon>Eukaryota</taxon>
        <taxon>Fungi</taxon>
        <taxon>Dikarya</taxon>
        <taxon>Basidiomycota</taxon>
        <taxon>Agaricomycotina</taxon>
        <taxon>Agaricomycetes</taxon>
        <taxon>Polyporales</taxon>
        <taxon>Phaeolaceae</taxon>
        <taxon>Wolfiporia</taxon>
    </lineage>
</organism>
<gene>
    <name evidence="1" type="ORF">WOLCODRAFT_156596</name>
</gene>
<dbReference type="EMBL" id="KB467865">
    <property type="protein sequence ID" value="PCH35897.1"/>
    <property type="molecule type" value="Genomic_DNA"/>
</dbReference>
<evidence type="ECO:0000313" key="2">
    <source>
        <dbReference type="Proteomes" id="UP000218811"/>
    </source>
</evidence>